<feature type="signal peptide" evidence="16">
    <location>
        <begin position="1"/>
        <end position="31"/>
    </location>
</feature>
<dbReference type="FunFam" id="2.170.130.10:FF:000010">
    <property type="entry name" value="Ferripyoverdine receptor"/>
    <property type="match status" value="1"/>
</dbReference>
<comment type="similarity">
    <text evidence="2 14 15">Belongs to the TonB-dependent receptor family.</text>
</comment>
<dbReference type="PATRIC" id="fig|1172194.4.peg.2620"/>
<reference evidence="19 20" key="1">
    <citation type="journal article" date="2012" name="J. Bacteriol.">
        <title>Genome Sequence of n-Alkane-Degrading Hydrocarboniphaga effusa Strain AP103T (ATCC BAA-332T).</title>
        <authorList>
            <person name="Chang H.K."/>
            <person name="Zylstra G.J."/>
            <person name="Chae J.C."/>
        </authorList>
    </citation>
    <scope>NUCLEOTIDE SEQUENCE [LARGE SCALE GENOMIC DNA]</scope>
    <source>
        <strain evidence="19 20">AP103</strain>
    </source>
</reference>
<evidence type="ECO:0000259" key="17">
    <source>
        <dbReference type="Pfam" id="PF00593"/>
    </source>
</evidence>
<accession>I8T5W9</accession>
<evidence type="ECO:0000256" key="14">
    <source>
        <dbReference type="PROSITE-ProRule" id="PRU01360"/>
    </source>
</evidence>
<keyword evidence="11 14" id="KW-0472">Membrane</keyword>
<dbReference type="InterPro" id="IPR000531">
    <property type="entry name" value="Beta-barrel_TonB"/>
</dbReference>
<evidence type="ECO:0000256" key="10">
    <source>
        <dbReference type="ARBA" id="ARBA00023077"/>
    </source>
</evidence>
<dbReference type="InterPro" id="IPR039426">
    <property type="entry name" value="TonB-dep_rcpt-like"/>
</dbReference>
<dbReference type="GO" id="GO:0015891">
    <property type="term" value="P:siderophore transport"/>
    <property type="evidence" value="ECO:0007669"/>
    <property type="project" value="InterPro"/>
</dbReference>
<evidence type="ECO:0000256" key="9">
    <source>
        <dbReference type="ARBA" id="ARBA00023065"/>
    </source>
</evidence>
<keyword evidence="10 15" id="KW-0798">TonB box</keyword>
<dbReference type="Pfam" id="PF00593">
    <property type="entry name" value="TonB_dep_Rec_b-barrel"/>
    <property type="match status" value="1"/>
</dbReference>
<evidence type="ECO:0000256" key="8">
    <source>
        <dbReference type="ARBA" id="ARBA00023004"/>
    </source>
</evidence>
<comment type="caution">
    <text evidence="19">The sequence shown here is derived from an EMBL/GenBank/DDBJ whole genome shotgun (WGS) entry which is preliminary data.</text>
</comment>
<dbReference type="PANTHER" id="PTHR32552">
    <property type="entry name" value="FERRICHROME IRON RECEPTOR-RELATED"/>
    <property type="match status" value="1"/>
</dbReference>
<keyword evidence="9" id="KW-0406">Ion transport</keyword>
<organism evidence="19 20">
    <name type="scientific">Hydrocarboniphaga effusa AP103</name>
    <dbReference type="NCBI Taxonomy" id="1172194"/>
    <lineage>
        <taxon>Bacteria</taxon>
        <taxon>Pseudomonadati</taxon>
        <taxon>Pseudomonadota</taxon>
        <taxon>Gammaproteobacteria</taxon>
        <taxon>Nevskiales</taxon>
        <taxon>Nevskiaceae</taxon>
        <taxon>Hydrocarboniphaga</taxon>
    </lineage>
</organism>
<protein>
    <recommendedName>
        <fullName evidence="21">TonB-dependent siderophore receptor</fullName>
    </recommendedName>
</protein>
<dbReference type="Proteomes" id="UP000003704">
    <property type="component" value="Unassembled WGS sequence"/>
</dbReference>
<dbReference type="Pfam" id="PF07715">
    <property type="entry name" value="Plug"/>
    <property type="match status" value="1"/>
</dbReference>
<dbReference type="AlphaFoldDB" id="I8T5W9"/>
<dbReference type="PANTHER" id="PTHR32552:SF74">
    <property type="entry name" value="HYDROXAMATE SIDEROPHORE RECEPTOR FHUE"/>
    <property type="match status" value="1"/>
</dbReference>
<evidence type="ECO:0000256" key="1">
    <source>
        <dbReference type="ARBA" id="ARBA00004571"/>
    </source>
</evidence>
<feature type="domain" description="TonB-dependent receptor plug" evidence="18">
    <location>
        <begin position="72"/>
        <end position="172"/>
    </location>
</feature>
<dbReference type="SUPFAM" id="SSF56935">
    <property type="entry name" value="Porins"/>
    <property type="match status" value="1"/>
</dbReference>
<dbReference type="CDD" id="cd01347">
    <property type="entry name" value="ligand_gated_channel"/>
    <property type="match status" value="1"/>
</dbReference>
<dbReference type="GO" id="GO:0009279">
    <property type="term" value="C:cell outer membrane"/>
    <property type="evidence" value="ECO:0007669"/>
    <property type="project" value="UniProtKB-SubCell"/>
</dbReference>
<evidence type="ECO:0000313" key="20">
    <source>
        <dbReference type="Proteomes" id="UP000003704"/>
    </source>
</evidence>
<evidence type="ECO:0000313" key="19">
    <source>
        <dbReference type="EMBL" id="EIT69128.1"/>
    </source>
</evidence>
<proteinExistence type="inferred from homology"/>
<evidence type="ECO:0000256" key="16">
    <source>
        <dbReference type="SAM" id="SignalP"/>
    </source>
</evidence>
<keyword evidence="20" id="KW-1185">Reference proteome</keyword>
<dbReference type="OrthoDB" id="8663017at2"/>
<dbReference type="NCBIfam" id="TIGR01783">
    <property type="entry name" value="TonB-siderophor"/>
    <property type="match status" value="1"/>
</dbReference>
<name>I8T5W9_9GAMM</name>
<evidence type="ECO:0000256" key="7">
    <source>
        <dbReference type="ARBA" id="ARBA00022729"/>
    </source>
</evidence>
<gene>
    <name evidence="19" type="ORF">WQQ_27100</name>
</gene>
<evidence type="ECO:0000256" key="3">
    <source>
        <dbReference type="ARBA" id="ARBA00022448"/>
    </source>
</evidence>
<dbReference type="PROSITE" id="PS52016">
    <property type="entry name" value="TONB_DEPENDENT_REC_3"/>
    <property type="match status" value="1"/>
</dbReference>
<comment type="subcellular location">
    <subcellularLocation>
        <location evidence="1 14">Cell outer membrane</location>
        <topology evidence="1 14">Multi-pass membrane protein</topology>
    </subcellularLocation>
</comment>
<keyword evidence="4 14" id="KW-1134">Transmembrane beta strand</keyword>
<keyword evidence="8" id="KW-0408">Iron</keyword>
<evidence type="ECO:0000256" key="13">
    <source>
        <dbReference type="ARBA" id="ARBA00023237"/>
    </source>
</evidence>
<feature type="domain" description="TonB-dependent receptor-like beta-barrel" evidence="17">
    <location>
        <begin position="250"/>
        <end position="695"/>
    </location>
</feature>
<keyword evidence="12" id="KW-0675">Receptor</keyword>
<dbReference type="EMBL" id="AKGD01000002">
    <property type="protein sequence ID" value="EIT69128.1"/>
    <property type="molecule type" value="Genomic_DNA"/>
</dbReference>
<evidence type="ECO:0000259" key="18">
    <source>
        <dbReference type="Pfam" id="PF07715"/>
    </source>
</evidence>
<dbReference type="Gene3D" id="2.40.170.20">
    <property type="entry name" value="TonB-dependent receptor, beta-barrel domain"/>
    <property type="match status" value="1"/>
</dbReference>
<dbReference type="InterPro" id="IPR037066">
    <property type="entry name" value="Plug_dom_sf"/>
</dbReference>
<keyword evidence="13 14" id="KW-0998">Cell outer membrane</keyword>
<evidence type="ECO:0008006" key="21">
    <source>
        <dbReference type="Google" id="ProtNLM"/>
    </source>
</evidence>
<keyword evidence="3 14" id="KW-0813">Transport</keyword>
<dbReference type="InterPro" id="IPR036942">
    <property type="entry name" value="Beta-barrel_TonB_sf"/>
</dbReference>
<evidence type="ECO:0000256" key="2">
    <source>
        <dbReference type="ARBA" id="ARBA00009810"/>
    </source>
</evidence>
<evidence type="ECO:0000256" key="5">
    <source>
        <dbReference type="ARBA" id="ARBA00022496"/>
    </source>
</evidence>
<evidence type="ECO:0000256" key="6">
    <source>
        <dbReference type="ARBA" id="ARBA00022692"/>
    </source>
</evidence>
<dbReference type="Gene3D" id="2.170.130.10">
    <property type="entry name" value="TonB-dependent receptor, plug domain"/>
    <property type="match status" value="1"/>
</dbReference>
<keyword evidence="5" id="KW-0410">Iron transport</keyword>
<sequence length="725" mass="80676">MSAAYRRARLRASSSRVAVLLPLCWSVASLAQQDTESPAVTLDAVTVTESTENPSPYTVEVTASSTRLPLSLRDTPQSLTVFTEQRIQDQNLQSLRDVLDNTPGVYSYAYDTERVVFTARGFVIDNLLNDGVPMPVGLNAGSADPTLDTALYERIEIVRGATGLLSGAGNPSAAINLVRKHADAQQPEGSLLLSYGSWNNFRSVGDISTPLNQDGSVRARVVAVYQNRESYQDLYENEKQVFYGVVDADLTSQTRLSLGYDFQKTLPQGNTWGSFPLFFSDGTRTDWSRSVTTAADWSFWNNKTQTAFAELHHEFANGWSLRSSVSRRQIDGDSNLFYLSGAPDRDSGLGLEPYAYRSDDHGRQNAIDVYASGPFQLFGRRHELVVGAMGALRHQDAYEHQVVGELEGTGNFFDWDGSYPEPTYSPNADYAMRVRGRQSAAYTALRLSLADPLKLIAGARLSQWKSDYFYIYSGPEPFLQNHDKLTPYAGLIYDFLPQWSAFASYTKIFNPQNYFLADKRIIEPLDGYSTEVGIKGSHFDGKFNTSLTLFDTRQDNVANPTGEYIDGNLNLPIYASVDGTRSRGFELEVSGELARHWNLSAGWSYFKLEDGNGNGIRRYVPRTTLRTFTTYTLPGDWNKLTVGGGVNWRSKNEVPVSNPSFELEPVSQKGVALASLMARYEITPRITAQLNADNLFDKKYYVIDEYGNLYFGQPASVAASLSYSF</sequence>
<evidence type="ECO:0000256" key="12">
    <source>
        <dbReference type="ARBA" id="ARBA00023170"/>
    </source>
</evidence>
<dbReference type="RefSeq" id="WP_007185651.1">
    <property type="nucleotide sequence ID" value="NZ_AKGD01000002.1"/>
</dbReference>
<evidence type="ECO:0000256" key="4">
    <source>
        <dbReference type="ARBA" id="ARBA00022452"/>
    </source>
</evidence>
<dbReference type="STRING" id="1172194.WQQ_27100"/>
<feature type="chain" id="PRO_5003714416" description="TonB-dependent siderophore receptor" evidence="16">
    <location>
        <begin position="32"/>
        <end position="725"/>
    </location>
</feature>
<keyword evidence="7 16" id="KW-0732">Signal</keyword>
<evidence type="ECO:0000256" key="15">
    <source>
        <dbReference type="RuleBase" id="RU003357"/>
    </source>
</evidence>
<dbReference type="InterPro" id="IPR010105">
    <property type="entry name" value="TonB_sidphr_rcpt"/>
</dbReference>
<dbReference type="GO" id="GO:0038023">
    <property type="term" value="F:signaling receptor activity"/>
    <property type="evidence" value="ECO:0007669"/>
    <property type="project" value="InterPro"/>
</dbReference>
<dbReference type="InterPro" id="IPR012910">
    <property type="entry name" value="Plug_dom"/>
</dbReference>
<keyword evidence="6 14" id="KW-0812">Transmembrane</keyword>
<evidence type="ECO:0000256" key="11">
    <source>
        <dbReference type="ARBA" id="ARBA00023136"/>
    </source>
</evidence>
<dbReference type="GO" id="GO:0015344">
    <property type="term" value="F:siderophore uptake transmembrane transporter activity"/>
    <property type="evidence" value="ECO:0007669"/>
    <property type="project" value="TreeGrafter"/>
</dbReference>